<dbReference type="Proteomes" id="UP001605036">
    <property type="component" value="Unassembled WGS sequence"/>
</dbReference>
<gene>
    <name evidence="1" type="ORF">R1flu_011191</name>
</gene>
<organism evidence="1 2">
    <name type="scientific">Riccia fluitans</name>
    <dbReference type="NCBI Taxonomy" id="41844"/>
    <lineage>
        <taxon>Eukaryota</taxon>
        <taxon>Viridiplantae</taxon>
        <taxon>Streptophyta</taxon>
        <taxon>Embryophyta</taxon>
        <taxon>Marchantiophyta</taxon>
        <taxon>Marchantiopsida</taxon>
        <taxon>Marchantiidae</taxon>
        <taxon>Marchantiales</taxon>
        <taxon>Ricciaceae</taxon>
        <taxon>Riccia</taxon>
    </lineage>
</organism>
<evidence type="ECO:0008006" key="3">
    <source>
        <dbReference type="Google" id="ProtNLM"/>
    </source>
</evidence>
<evidence type="ECO:0000313" key="1">
    <source>
        <dbReference type="EMBL" id="KAL2643604.1"/>
    </source>
</evidence>
<name>A0ABD1Z744_9MARC</name>
<dbReference type="AlphaFoldDB" id="A0ABD1Z744"/>
<accession>A0ABD1Z744</accession>
<evidence type="ECO:0000313" key="2">
    <source>
        <dbReference type="Proteomes" id="UP001605036"/>
    </source>
</evidence>
<comment type="caution">
    <text evidence="1">The sequence shown here is derived from an EMBL/GenBank/DDBJ whole genome shotgun (WGS) entry which is preliminary data.</text>
</comment>
<dbReference type="EMBL" id="JBHFFA010000002">
    <property type="protein sequence ID" value="KAL2643604.1"/>
    <property type="molecule type" value="Genomic_DNA"/>
</dbReference>
<sequence length="86" mass="9559">MWLAKSTSAPSSLCFFGLSKISFADGEGWGGSCRVKAAVEGPSVPLGFLRLFEFIYPYFQEIQGWSFSSVTTTIIPLVFRQSVRRL</sequence>
<protein>
    <recommendedName>
        <fullName evidence="3">Secreted protein</fullName>
    </recommendedName>
</protein>
<keyword evidence="2" id="KW-1185">Reference proteome</keyword>
<proteinExistence type="predicted"/>
<reference evidence="1 2" key="1">
    <citation type="submission" date="2024-09" db="EMBL/GenBank/DDBJ databases">
        <title>Chromosome-scale assembly of Riccia fluitans.</title>
        <authorList>
            <person name="Paukszto L."/>
            <person name="Sawicki J."/>
            <person name="Karawczyk K."/>
            <person name="Piernik-Szablinska J."/>
            <person name="Szczecinska M."/>
            <person name="Mazdziarz M."/>
        </authorList>
    </citation>
    <scope>NUCLEOTIDE SEQUENCE [LARGE SCALE GENOMIC DNA]</scope>
    <source>
        <strain evidence="1">Rf_01</strain>
        <tissue evidence="1">Aerial parts of the thallus</tissue>
    </source>
</reference>